<proteinExistence type="predicted"/>
<gene>
    <name evidence="1" type="ORF">UFOPK3773_02302</name>
</gene>
<dbReference type="EMBL" id="CAFBNF010000382">
    <property type="protein sequence ID" value="CAB4964796.1"/>
    <property type="molecule type" value="Genomic_DNA"/>
</dbReference>
<organism evidence="1">
    <name type="scientific">freshwater metagenome</name>
    <dbReference type="NCBI Taxonomy" id="449393"/>
    <lineage>
        <taxon>unclassified sequences</taxon>
        <taxon>metagenomes</taxon>
        <taxon>ecological metagenomes</taxon>
    </lineage>
</organism>
<reference evidence="1" key="1">
    <citation type="submission" date="2020-05" db="EMBL/GenBank/DDBJ databases">
        <authorList>
            <person name="Chiriac C."/>
            <person name="Salcher M."/>
            <person name="Ghai R."/>
            <person name="Kavagutti S V."/>
        </authorList>
    </citation>
    <scope>NUCLEOTIDE SEQUENCE</scope>
</reference>
<protein>
    <submittedName>
        <fullName evidence="1">Unannotated protein</fullName>
    </submittedName>
</protein>
<dbReference type="AlphaFoldDB" id="A0A6J7L994"/>
<evidence type="ECO:0000313" key="1">
    <source>
        <dbReference type="EMBL" id="CAB4964796.1"/>
    </source>
</evidence>
<sequence length="196" mass="21247">MTSRRNAATRFCAGASALTLLGSLSAVSAADAAPLAAKGKESRSGTWVTPKEKDMKLEVCAPYLGGEKALVGYYHGIKTVAGTMDITAEIPELNVPFNKVKAGTSVELEFSLIDSTNNCVIPEELFLTVVSEINCSTKEAIDFSYPSAVFEDRERHHQSIWEVPVGKGRCYQVFTLTLNDGEEDVSPYIAARFTTK</sequence>
<name>A0A6J7L994_9ZZZZ</name>
<accession>A0A6J7L994</accession>